<evidence type="ECO:0000313" key="2">
    <source>
        <dbReference type="Proteomes" id="UP000828390"/>
    </source>
</evidence>
<gene>
    <name evidence="1" type="ORF">DPMN_031416</name>
</gene>
<dbReference type="AlphaFoldDB" id="A0A9D4RHB8"/>
<protein>
    <submittedName>
        <fullName evidence="1">Uncharacterized protein</fullName>
    </submittedName>
</protein>
<proteinExistence type="predicted"/>
<evidence type="ECO:0000313" key="1">
    <source>
        <dbReference type="EMBL" id="KAH3868274.1"/>
    </source>
</evidence>
<sequence length="96" mass="11117">MKCFVMCSKIEITLFTSKSKQGAHIPIAGVKADNCARTRTPYGMTVEWELINNKGHRMLLRIHLKDNEKVTSMCISFNPKPYMFRGTKTLTHFMYE</sequence>
<comment type="caution">
    <text evidence="1">The sequence shown here is derived from an EMBL/GenBank/DDBJ whole genome shotgun (WGS) entry which is preliminary data.</text>
</comment>
<accession>A0A9D4RHB8</accession>
<name>A0A9D4RHB8_DREPO</name>
<reference evidence="1" key="1">
    <citation type="journal article" date="2019" name="bioRxiv">
        <title>The Genome of the Zebra Mussel, Dreissena polymorpha: A Resource for Invasive Species Research.</title>
        <authorList>
            <person name="McCartney M.A."/>
            <person name="Auch B."/>
            <person name="Kono T."/>
            <person name="Mallez S."/>
            <person name="Zhang Y."/>
            <person name="Obille A."/>
            <person name="Becker A."/>
            <person name="Abrahante J.E."/>
            <person name="Garbe J."/>
            <person name="Badalamenti J.P."/>
            <person name="Herman A."/>
            <person name="Mangelson H."/>
            <person name="Liachko I."/>
            <person name="Sullivan S."/>
            <person name="Sone E.D."/>
            <person name="Koren S."/>
            <person name="Silverstein K.A.T."/>
            <person name="Beckman K.B."/>
            <person name="Gohl D.M."/>
        </authorList>
    </citation>
    <scope>NUCLEOTIDE SEQUENCE</scope>
    <source>
        <strain evidence="1">Duluth1</strain>
        <tissue evidence="1">Whole animal</tissue>
    </source>
</reference>
<dbReference type="Proteomes" id="UP000828390">
    <property type="component" value="Unassembled WGS sequence"/>
</dbReference>
<keyword evidence="2" id="KW-1185">Reference proteome</keyword>
<organism evidence="1 2">
    <name type="scientific">Dreissena polymorpha</name>
    <name type="common">Zebra mussel</name>
    <name type="synonym">Mytilus polymorpha</name>
    <dbReference type="NCBI Taxonomy" id="45954"/>
    <lineage>
        <taxon>Eukaryota</taxon>
        <taxon>Metazoa</taxon>
        <taxon>Spiralia</taxon>
        <taxon>Lophotrochozoa</taxon>
        <taxon>Mollusca</taxon>
        <taxon>Bivalvia</taxon>
        <taxon>Autobranchia</taxon>
        <taxon>Heteroconchia</taxon>
        <taxon>Euheterodonta</taxon>
        <taxon>Imparidentia</taxon>
        <taxon>Neoheterodontei</taxon>
        <taxon>Myida</taxon>
        <taxon>Dreissenoidea</taxon>
        <taxon>Dreissenidae</taxon>
        <taxon>Dreissena</taxon>
    </lineage>
</organism>
<dbReference type="EMBL" id="JAIWYP010000002">
    <property type="protein sequence ID" value="KAH3868274.1"/>
    <property type="molecule type" value="Genomic_DNA"/>
</dbReference>
<reference evidence="1" key="2">
    <citation type="submission" date="2020-11" db="EMBL/GenBank/DDBJ databases">
        <authorList>
            <person name="McCartney M.A."/>
            <person name="Auch B."/>
            <person name="Kono T."/>
            <person name="Mallez S."/>
            <person name="Becker A."/>
            <person name="Gohl D.M."/>
            <person name="Silverstein K.A.T."/>
            <person name="Koren S."/>
            <person name="Bechman K.B."/>
            <person name="Herman A."/>
            <person name="Abrahante J.E."/>
            <person name="Garbe J."/>
        </authorList>
    </citation>
    <scope>NUCLEOTIDE SEQUENCE</scope>
    <source>
        <strain evidence="1">Duluth1</strain>
        <tissue evidence="1">Whole animal</tissue>
    </source>
</reference>